<proteinExistence type="predicted"/>
<evidence type="ECO:0000256" key="1">
    <source>
        <dbReference type="SAM" id="MobiDB-lite"/>
    </source>
</evidence>
<evidence type="ECO:0000313" key="3">
    <source>
        <dbReference type="Proteomes" id="UP000076738"/>
    </source>
</evidence>
<feature type="region of interest" description="Disordered" evidence="1">
    <location>
        <begin position="72"/>
        <end position="248"/>
    </location>
</feature>
<feature type="compositionally biased region" description="Polar residues" evidence="1">
    <location>
        <begin position="97"/>
        <end position="108"/>
    </location>
</feature>
<name>A0A167FTJ6_CALVF</name>
<feature type="compositionally biased region" description="Acidic residues" evidence="1">
    <location>
        <begin position="225"/>
        <end position="234"/>
    </location>
</feature>
<protein>
    <submittedName>
        <fullName evidence="2">Uncharacterized protein</fullName>
    </submittedName>
</protein>
<feature type="region of interest" description="Disordered" evidence="1">
    <location>
        <begin position="265"/>
        <end position="296"/>
    </location>
</feature>
<keyword evidence="3" id="KW-1185">Reference proteome</keyword>
<reference evidence="2 3" key="1">
    <citation type="journal article" date="2016" name="Mol. Biol. Evol.">
        <title>Comparative Genomics of Early-Diverging Mushroom-Forming Fungi Provides Insights into the Origins of Lignocellulose Decay Capabilities.</title>
        <authorList>
            <person name="Nagy L.G."/>
            <person name="Riley R."/>
            <person name="Tritt A."/>
            <person name="Adam C."/>
            <person name="Daum C."/>
            <person name="Floudas D."/>
            <person name="Sun H."/>
            <person name="Yadav J.S."/>
            <person name="Pangilinan J."/>
            <person name="Larsson K.H."/>
            <person name="Matsuura K."/>
            <person name="Barry K."/>
            <person name="Labutti K."/>
            <person name="Kuo R."/>
            <person name="Ohm R.A."/>
            <person name="Bhattacharya S.S."/>
            <person name="Shirouzu T."/>
            <person name="Yoshinaga Y."/>
            <person name="Martin F.M."/>
            <person name="Grigoriev I.V."/>
            <person name="Hibbett D.S."/>
        </authorList>
    </citation>
    <scope>NUCLEOTIDE SEQUENCE [LARGE SCALE GENOMIC DNA]</scope>
    <source>
        <strain evidence="2 3">TUFC12733</strain>
    </source>
</reference>
<accession>A0A167FTJ6</accession>
<dbReference type="Proteomes" id="UP000076738">
    <property type="component" value="Unassembled WGS sequence"/>
</dbReference>
<sequence length="296" mass="32247">MRQCLRVKYRVAQLKWRFEDEDHRYDPGALATTINDWNDEKDRRRAEIEGKSANGDEKKQVLLSIPAIEEGRAIPTGETHDAPALSVPLPSEARASSVPTAIDTRTSTLPPPIDNPTSTLPPPINAPAFSVPPPTDAPASIVPLPTVDDAGNVAPAGSTDPDKKAAEPDITPPGMGVAAGNVLPNAETTVTDTPPVASPENTDSVNVGHKEEHAPDVPEGQDPYEGQDDAEMEDVPPSKPGYGESGSVPWSAIYSILLQRPGAQLRLQRQTRRRGRRARRRSLWGRPRRCERRQRR</sequence>
<feature type="compositionally biased region" description="Basic residues" evidence="1">
    <location>
        <begin position="269"/>
        <end position="296"/>
    </location>
</feature>
<organism evidence="2 3">
    <name type="scientific">Calocera viscosa (strain TUFC12733)</name>
    <dbReference type="NCBI Taxonomy" id="1330018"/>
    <lineage>
        <taxon>Eukaryota</taxon>
        <taxon>Fungi</taxon>
        <taxon>Dikarya</taxon>
        <taxon>Basidiomycota</taxon>
        <taxon>Agaricomycotina</taxon>
        <taxon>Dacrymycetes</taxon>
        <taxon>Dacrymycetales</taxon>
        <taxon>Dacrymycetaceae</taxon>
        <taxon>Calocera</taxon>
    </lineage>
</organism>
<dbReference type="AlphaFoldDB" id="A0A167FTJ6"/>
<gene>
    <name evidence="2" type="ORF">CALVIDRAFT_438222</name>
</gene>
<evidence type="ECO:0000313" key="2">
    <source>
        <dbReference type="EMBL" id="KZO89831.1"/>
    </source>
</evidence>
<dbReference type="EMBL" id="KV417363">
    <property type="protein sequence ID" value="KZO89831.1"/>
    <property type="molecule type" value="Genomic_DNA"/>
</dbReference>
<feature type="compositionally biased region" description="Pro residues" evidence="1">
    <location>
        <begin position="109"/>
        <end position="136"/>
    </location>
</feature>